<accession>B6HW36</accession>
<feature type="transmembrane region" description="Helical" evidence="1">
    <location>
        <begin position="34"/>
        <end position="55"/>
    </location>
</feature>
<dbReference type="AlphaFoldDB" id="B6HW36"/>
<name>B6HW36_PENRW</name>
<dbReference type="HOGENOM" id="CLU_2292608_0_0_1"/>
<evidence type="ECO:0000256" key="1">
    <source>
        <dbReference type="SAM" id="Phobius"/>
    </source>
</evidence>
<keyword evidence="1" id="KW-0812">Transmembrane</keyword>
<evidence type="ECO:0000313" key="2">
    <source>
        <dbReference type="EMBL" id="CAP99655.1"/>
    </source>
</evidence>
<keyword evidence="1" id="KW-1133">Transmembrane helix</keyword>
<dbReference type="EMBL" id="AM920437">
    <property type="protein sequence ID" value="CAP99655.1"/>
    <property type="molecule type" value="Genomic_DNA"/>
</dbReference>
<dbReference type="Proteomes" id="UP000000724">
    <property type="component" value="Contig Pc00c22"/>
</dbReference>
<keyword evidence="3" id="KW-1185">Reference proteome</keyword>
<dbReference type="VEuPathDB" id="FungiDB:PCH_Pc22g23670"/>
<reference evidence="2 3" key="1">
    <citation type="journal article" date="2008" name="Nat. Biotechnol.">
        <title>Genome sequencing and analysis of the filamentous fungus Penicillium chrysogenum.</title>
        <authorList>
            <person name="van den Berg M.A."/>
            <person name="Albang R."/>
            <person name="Albermann K."/>
            <person name="Badger J.H."/>
            <person name="Daran J.-M."/>
            <person name="Driessen A.J.M."/>
            <person name="Garcia-Estrada C."/>
            <person name="Fedorova N.D."/>
            <person name="Harris D.M."/>
            <person name="Heijne W.H.M."/>
            <person name="Joardar V.S."/>
            <person name="Kiel J.A.K.W."/>
            <person name="Kovalchuk A."/>
            <person name="Martin J.F."/>
            <person name="Nierman W.C."/>
            <person name="Nijland J.G."/>
            <person name="Pronk J.T."/>
            <person name="Roubos J.A."/>
            <person name="van der Klei I.J."/>
            <person name="van Peij N.N.M.E."/>
            <person name="Veenhuis M."/>
            <person name="von Doehren H."/>
            <person name="Wagner C."/>
            <person name="Wortman J.R."/>
            <person name="Bovenberg R.A.L."/>
        </authorList>
    </citation>
    <scope>NUCLEOTIDE SEQUENCE [LARGE SCALE GENOMIC DNA]</scope>
    <source>
        <strain evidence="3">ATCC 28089 / DSM 1075 / NRRL 1951 / Wisconsin 54-1255</strain>
    </source>
</reference>
<sequence length="101" mass="11525">MKTQEETNHREVPMFMKDKRLACMLRLDWNERDSFLPIGMSMSSALYGVLFTVLFDSMACLPILSDLTYERGADETEPSKIPDVTIHTLHLPRLAPTKAPI</sequence>
<protein>
    <submittedName>
        <fullName evidence="2">Uncharacterized protein</fullName>
    </submittedName>
</protein>
<evidence type="ECO:0000313" key="3">
    <source>
        <dbReference type="Proteomes" id="UP000000724"/>
    </source>
</evidence>
<organism evidence="2 3">
    <name type="scientific">Penicillium rubens (strain ATCC 28089 / DSM 1075 / NRRL 1951 / Wisconsin 54-1255)</name>
    <name type="common">Penicillium chrysogenum</name>
    <dbReference type="NCBI Taxonomy" id="500485"/>
    <lineage>
        <taxon>Eukaryota</taxon>
        <taxon>Fungi</taxon>
        <taxon>Dikarya</taxon>
        <taxon>Ascomycota</taxon>
        <taxon>Pezizomycotina</taxon>
        <taxon>Eurotiomycetes</taxon>
        <taxon>Eurotiomycetidae</taxon>
        <taxon>Eurotiales</taxon>
        <taxon>Aspergillaceae</taxon>
        <taxon>Penicillium</taxon>
        <taxon>Penicillium chrysogenum species complex</taxon>
    </lineage>
</organism>
<keyword evidence="1" id="KW-0472">Membrane</keyword>
<proteinExistence type="predicted"/>
<gene>
    <name evidence="2" type="ORF">Pc22g23670</name>
    <name evidence="2" type="ORF">PCH_Pc22g23670</name>
</gene>